<feature type="compositionally biased region" description="Polar residues" evidence="1">
    <location>
        <begin position="246"/>
        <end position="262"/>
    </location>
</feature>
<reference evidence="3" key="1">
    <citation type="journal article" date="2015" name="Nat. Plants">
        <title>Genome expansion of Arabis alpina linked with retrotransposition and reduced symmetric DNA methylation.</title>
        <authorList>
            <person name="Willing E.M."/>
            <person name="Rawat V."/>
            <person name="Mandakova T."/>
            <person name="Maumus F."/>
            <person name="James G.V."/>
            <person name="Nordstroem K.J."/>
            <person name="Becker C."/>
            <person name="Warthmann N."/>
            <person name="Chica C."/>
            <person name="Szarzynska B."/>
            <person name="Zytnicki M."/>
            <person name="Albani M.C."/>
            <person name="Kiefer C."/>
            <person name="Bergonzi S."/>
            <person name="Castaings L."/>
            <person name="Mateos J.L."/>
            <person name="Berns M.C."/>
            <person name="Bujdoso N."/>
            <person name="Piofczyk T."/>
            <person name="de Lorenzo L."/>
            <person name="Barrero-Sicilia C."/>
            <person name="Mateos I."/>
            <person name="Piednoel M."/>
            <person name="Hagmann J."/>
            <person name="Chen-Min-Tao R."/>
            <person name="Iglesias-Fernandez R."/>
            <person name="Schuster S.C."/>
            <person name="Alonso-Blanco C."/>
            <person name="Roudier F."/>
            <person name="Carbonero P."/>
            <person name="Paz-Ares J."/>
            <person name="Davis S.J."/>
            <person name="Pecinka A."/>
            <person name="Quesneville H."/>
            <person name="Colot V."/>
            <person name="Lysak M.A."/>
            <person name="Weigel D."/>
            <person name="Coupland G."/>
            <person name="Schneeberger K."/>
        </authorList>
    </citation>
    <scope>NUCLEOTIDE SEQUENCE [LARGE SCALE GENOMIC DNA]</scope>
    <source>
        <strain evidence="3">cv. Pajares</strain>
    </source>
</reference>
<feature type="compositionally biased region" description="Polar residues" evidence="1">
    <location>
        <begin position="269"/>
        <end position="278"/>
    </location>
</feature>
<organism evidence="2 3">
    <name type="scientific">Arabis alpina</name>
    <name type="common">Alpine rock-cress</name>
    <dbReference type="NCBI Taxonomy" id="50452"/>
    <lineage>
        <taxon>Eukaryota</taxon>
        <taxon>Viridiplantae</taxon>
        <taxon>Streptophyta</taxon>
        <taxon>Embryophyta</taxon>
        <taxon>Tracheophyta</taxon>
        <taxon>Spermatophyta</taxon>
        <taxon>Magnoliopsida</taxon>
        <taxon>eudicotyledons</taxon>
        <taxon>Gunneridae</taxon>
        <taxon>Pentapetalae</taxon>
        <taxon>rosids</taxon>
        <taxon>malvids</taxon>
        <taxon>Brassicales</taxon>
        <taxon>Brassicaceae</taxon>
        <taxon>Arabideae</taxon>
        <taxon>Arabis</taxon>
    </lineage>
</organism>
<protein>
    <submittedName>
        <fullName evidence="2">Uncharacterized protein</fullName>
    </submittedName>
</protein>
<feature type="compositionally biased region" description="Basic and acidic residues" evidence="1">
    <location>
        <begin position="185"/>
        <end position="196"/>
    </location>
</feature>
<evidence type="ECO:0000313" key="3">
    <source>
        <dbReference type="Proteomes" id="UP000029120"/>
    </source>
</evidence>
<feature type="compositionally biased region" description="Polar residues" evidence="1">
    <location>
        <begin position="148"/>
        <end position="165"/>
    </location>
</feature>
<feature type="compositionally biased region" description="Basic residues" evidence="1">
    <location>
        <begin position="217"/>
        <end position="230"/>
    </location>
</feature>
<evidence type="ECO:0000256" key="1">
    <source>
        <dbReference type="SAM" id="MobiDB-lite"/>
    </source>
</evidence>
<feature type="compositionally biased region" description="Basic and acidic residues" evidence="1">
    <location>
        <begin position="1"/>
        <end position="18"/>
    </location>
</feature>
<feature type="compositionally biased region" description="Polar residues" evidence="1">
    <location>
        <begin position="204"/>
        <end position="214"/>
    </location>
</feature>
<evidence type="ECO:0000313" key="2">
    <source>
        <dbReference type="EMBL" id="KFK30932.1"/>
    </source>
</evidence>
<name>A0A087GM30_ARAAL</name>
<dbReference type="AlphaFoldDB" id="A0A087GM30"/>
<feature type="compositionally biased region" description="Low complexity" evidence="1">
    <location>
        <begin position="75"/>
        <end position="95"/>
    </location>
</feature>
<dbReference type="Proteomes" id="UP000029120">
    <property type="component" value="Chromosome 6"/>
</dbReference>
<keyword evidence="3" id="KW-1185">Reference proteome</keyword>
<dbReference type="OMA" id="PMMYPYQ"/>
<feature type="region of interest" description="Disordered" evidence="1">
    <location>
        <begin position="516"/>
        <end position="544"/>
    </location>
</feature>
<accession>A0A087GM30</accession>
<feature type="compositionally biased region" description="Low complexity" evidence="1">
    <location>
        <begin position="136"/>
        <end position="147"/>
    </location>
</feature>
<gene>
    <name evidence="2" type="ordered locus">AALP_Aa6g044700</name>
</gene>
<feature type="compositionally biased region" description="Polar residues" evidence="1">
    <location>
        <begin position="518"/>
        <end position="535"/>
    </location>
</feature>
<dbReference type="Gramene" id="KFK30932">
    <property type="protein sequence ID" value="KFK30932"/>
    <property type="gene ID" value="AALP_AA6G044700"/>
</dbReference>
<feature type="region of interest" description="Disordered" evidence="1">
    <location>
        <begin position="1"/>
        <end position="291"/>
    </location>
</feature>
<dbReference type="EMBL" id="CM002874">
    <property type="protein sequence ID" value="KFK30932.1"/>
    <property type="molecule type" value="Genomic_DNA"/>
</dbReference>
<proteinExistence type="predicted"/>
<sequence>MERGKITGEKEPPEKDNPAETTGEEVRTEEDDQNVETSTSLFGSKKPQEQGTNANSELRDDVVVGVSQEPRVNYSSSSSVFSGLAASSSSSAIDRGSSECFSSQDPLNSLRRDYSDDVDNQEQGTNANPEDEDRVVVSGIAASSSVINQGSKKTEFSSSPRNVESSDTEEEEVKGDENSSEGYEFADKEKEAEYKKGVKKLSLKITSEEGTSISSKEKRKRWYQRNRPRSSNRSQSQMSHYPPQPWNRSQSQLSHYPSQPLHQNPPQPLYQNPTQPLHQNPPQPLYQNPRQPLYQNPMLAVQGSTLFPGQNIFNHQYFAMLQQPSLYPVAPMVGRSINPNQLTMTYHQQQQFPLVGPYGYFGVGQNLNPQMQPIQSQGMYQNYLNHQQVSAMHQPNLNAPAPTMYQQNQMGNFPSQGPMMQHYHFERPPLSPMYNQQQSFMRPETYQQYPYYHLPVANQSMPMMSPSGPFVFDQNYINQQLHQLTGFPIDMINQQAALGAPWYHANVRGMLLPRPRAQQPTQSQGFNTGPSSSHQGQDKNQRPR</sequence>